<dbReference type="InterPro" id="IPR002575">
    <property type="entry name" value="Aminoglycoside_PTrfase"/>
</dbReference>
<name>A0A085GJG4_EWIA3</name>
<dbReference type="NCBIfam" id="NF007890">
    <property type="entry name" value="PRK10593.1"/>
    <property type="match status" value="1"/>
</dbReference>
<evidence type="ECO:0000259" key="1">
    <source>
        <dbReference type="Pfam" id="PF01636"/>
    </source>
</evidence>
<dbReference type="Gene3D" id="3.90.1200.10">
    <property type="match status" value="1"/>
</dbReference>
<dbReference type="EMBL" id="JMPJ01000033">
    <property type="protein sequence ID" value="KFC83859.1"/>
    <property type="molecule type" value="Genomic_DNA"/>
</dbReference>
<gene>
    <name evidence="2" type="ORF">GEAM_1042</name>
</gene>
<dbReference type="Proteomes" id="UP000028640">
    <property type="component" value="Unassembled WGS sequence"/>
</dbReference>
<protein>
    <recommendedName>
        <fullName evidence="1">Aminoglycoside phosphotransferase domain-containing protein</fullName>
    </recommendedName>
</protein>
<keyword evidence="2" id="KW-0808">Transferase</keyword>
<evidence type="ECO:0000313" key="3">
    <source>
        <dbReference type="Proteomes" id="UP000028640"/>
    </source>
</evidence>
<dbReference type="OrthoDB" id="6533705at2"/>
<feature type="domain" description="Aminoglycoside phosphotransferase" evidence="1">
    <location>
        <begin position="56"/>
        <end position="241"/>
    </location>
</feature>
<dbReference type="SUPFAM" id="SSF56112">
    <property type="entry name" value="Protein kinase-like (PK-like)"/>
    <property type="match status" value="1"/>
</dbReference>
<keyword evidence="3" id="KW-1185">Reference proteome</keyword>
<dbReference type="STRING" id="910964.GEAM_1042"/>
<dbReference type="RefSeq" id="WP_034789214.1">
    <property type="nucleotide sequence ID" value="NZ_JMPJ01000033.1"/>
</dbReference>
<dbReference type="GO" id="GO:0016740">
    <property type="term" value="F:transferase activity"/>
    <property type="evidence" value="ECO:0007669"/>
    <property type="project" value="UniProtKB-KW"/>
</dbReference>
<comment type="caution">
    <text evidence="2">The sequence shown here is derived from an EMBL/GenBank/DDBJ whole genome shotgun (WGS) entry which is preliminary data.</text>
</comment>
<dbReference type="InterPro" id="IPR011009">
    <property type="entry name" value="Kinase-like_dom_sf"/>
</dbReference>
<dbReference type="Pfam" id="PF01636">
    <property type="entry name" value="APH"/>
    <property type="match status" value="1"/>
</dbReference>
<dbReference type="GeneID" id="78379384"/>
<reference evidence="2 3" key="1">
    <citation type="submission" date="2014-05" db="EMBL/GenBank/DDBJ databases">
        <title>ATOL: Assembling a taxonomically balanced genome-scale reconstruction of the evolutionary history of the Enterobacteriaceae.</title>
        <authorList>
            <person name="Plunkett G.III."/>
            <person name="Neeno-Eckwall E.C."/>
            <person name="Glasner J.D."/>
            <person name="Perna N.T."/>
        </authorList>
    </citation>
    <scope>NUCLEOTIDE SEQUENCE [LARGE SCALE GENOMIC DNA]</scope>
    <source>
        <strain evidence="2 3">ATCC 33852</strain>
    </source>
</reference>
<dbReference type="AlphaFoldDB" id="A0A085GJG4"/>
<sequence length="297" mass="33944">MEQLKAELSIVLGERLSRLECVSEQPYAHLYAIYDEQGHAVPLMAKSYVCAGIASQEAYKLSMLAREGVVRVPTVFGLVTTSQSPFKEVLLIERLRGVSAEAPTRTPQRGETLIEQIIEGLLAWHRIDSHGHVGTVDSTQENKWPLWYQQRVEALWASVSHLQSAQLTQEDRTLLFRSRASLPSLFADFNDNSVLLHGNLSLRSLLKDPRSDQLLAMINPGTLLWGPREFELFRLWEKGMSEQLLFRYLQRAPVSESFLTRRGLYLLWESVSHLLHTGKLDRPAFEQAKRQLLPWLN</sequence>
<accession>A0A085GJG4</accession>
<dbReference type="eggNOG" id="COG3001">
    <property type="taxonomic scope" value="Bacteria"/>
</dbReference>
<organism evidence="2 3">
    <name type="scientific">Ewingella americana (strain ATCC 33852 / DSM 4580 / CCUG 14506 / JCM 5911 / LMG 7869 / NCTC 12157 / CDC 1468-78)</name>
    <dbReference type="NCBI Taxonomy" id="910964"/>
    <lineage>
        <taxon>Bacteria</taxon>
        <taxon>Pseudomonadati</taxon>
        <taxon>Pseudomonadota</taxon>
        <taxon>Gammaproteobacteria</taxon>
        <taxon>Enterobacterales</taxon>
        <taxon>Yersiniaceae</taxon>
        <taxon>Ewingella</taxon>
    </lineage>
</organism>
<proteinExistence type="predicted"/>
<evidence type="ECO:0000313" key="2">
    <source>
        <dbReference type="EMBL" id="KFC83859.1"/>
    </source>
</evidence>